<sequence>MRRQDVPRLFRPFPRARERVTPVLTHPMKSTRPFHPTPVITIDGPTASGKGTVAALVAAHLGFHLLDSGALYRLAALASIRYQVEPDDADALASLVDGLHITFREGCAQLDGVDVSDEIRAEAVGNRASAIAVHASVRAALVARQRAFRKTPGLVADGRDMGTVIFPDAVLKVFLTASVEARAARRHKQLMQKGFSANIDNLLQDLRERDARDSNRAAAPLKPAADAKPLDTSALTIEQSVEQVLAWYRELGQPA</sequence>
<dbReference type="CDD" id="cd02020">
    <property type="entry name" value="CMPK"/>
    <property type="match status" value="1"/>
</dbReference>
<dbReference type="EC" id="2.7.4.25" evidence="8"/>
<dbReference type="HOGENOM" id="CLU_079959_2_0_4"/>
<proteinExistence type="inferred from homology"/>
<dbReference type="SUPFAM" id="SSF52540">
    <property type="entry name" value="P-loop containing nucleoside triphosphate hydrolases"/>
    <property type="match status" value="1"/>
</dbReference>
<dbReference type="InterPro" id="IPR027417">
    <property type="entry name" value="P-loop_NTPase"/>
</dbReference>
<reference evidence="10 11" key="1">
    <citation type="submission" date="2005-09" db="EMBL/GenBank/DDBJ databases">
        <authorList>
            <person name="Woods D.E."/>
            <person name="Nierman W.C."/>
        </authorList>
    </citation>
    <scope>NUCLEOTIDE SEQUENCE [LARGE SCALE GENOMIC DNA]</scope>
    <source>
        <strain evidence="10 11">1710b</strain>
    </source>
</reference>
<dbReference type="PANTHER" id="PTHR21299">
    <property type="entry name" value="CYTIDYLATE KINASE/PANTOATE-BETA-ALANINE LIGASE"/>
    <property type="match status" value="1"/>
</dbReference>
<evidence type="ECO:0000256" key="4">
    <source>
        <dbReference type="ARBA" id="ARBA00022777"/>
    </source>
</evidence>
<evidence type="ECO:0000256" key="2">
    <source>
        <dbReference type="ARBA" id="ARBA00022679"/>
    </source>
</evidence>
<evidence type="ECO:0000313" key="11">
    <source>
        <dbReference type="Proteomes" id="UP000002700"/>
    </source>
</evidence>
<evidence type="ECO:0000256" key="6">
    <source>
        <dbReference type="ARBA" id="ARBA00047615"/>
    </source>
</evidence>
<keyword evidence="8" id="KW-0963">Cytoplasm</keyword>
<comment type="similarity">
    <text evidence="1 8">Belongs to the cytidylate kinase family. Type 1 subfamily.</text>
</comment>
<evidence type="ECO:0000256" key="5">
    <source>
        <dbReference type="ARBA" id="ARBA00022840"/>
    </source>
</evidence>
<dbReference type="InterPro" id="IPR003136">
    <property type="entry name" value="Cytidylate_kin"/>
</dbReference>
<evidence type="ECO:0000313" key="10">
    <source>
        <dbReference type="EMBL" id="ABA50784.1"/>
    </source>
</evidence>
<accession>Q3JPX9</accession>
<comment type="catalytic activity">
    <reaction evidence="7 8">
        <text>CMP + ATP = CDP + ADP</text>
        <dbReference type="Rhea" id="RHEA:11600"/>
        <dbReference type="ChEBI" id="CHEBI:30616"/>
        <dbReference type="ChEBI" id="CHEBI:58069"/>
        <dbReference type="ChEBI" id="CHEBI:60377"/>
        <dbReference type="ChEBI" id="CHEBI:456216"/>
        <dbReference type="EC" id="2.7.4.25"/>
    </reaction>
</comment>
<dbReference type="Proteomes" id="UP000002700">
    <property type="component" value="Chromosome I"/>
</dbReference>
<dbReference type="HAMAP" id="MF_00238">
    <property type="entry name" value="Cytidyl_kinase_type1"/>
    <property type="match status" value="1"/>
</dbReference>
<evidence type="ECO:0000256" key="8">
    <source>
        <dbReference type="HAMAP-Rule" id="MF_00238"/>
    </source>
</evidence>
<dbReference type="GO" id="GO:0036430">
    <property type="term" value="F:CMP kinase activity"/>
    <property type="evidence" value="ECO:0007669"/>
    <property type="project" value="RHEA"/>
</dbReference>
<dbReference type="AlphaFoldDB" id="Q3JPX9"/>
<keyword evidence="3 8" id="KW-0547">Nucleotide-binding</keyword>
<dbReference type="GO" id="GO:0005829">
    <property type="term" value="C:cytosol"/>
    <property type="evidence" value="ECO:0007669"/>
    <property type="project" value="TreeGrafter"/>
</dbReference>
<dbReference type="EnsemblBacteria" id="ABA50784">
    <property type="protein sequence ID" value="ABA50784"/>
    <property type="gene ID" value="BURPS1710b_2995"/>
</dbReference>
<evidence type="ECO:0000256" key="7">
    <source>
        <dbReference type="ARBA" id="ARBA00048478"/>
    </source>
</evidence>
<dbReference type="NCBIfam" id="TIGR00017">
    <property type="entry name" value="cmk"/>
    <property type="match status" value="1"/>
</dbReference>
<organism evidence="10 11">
    <name type="scientific">Burkholderia pseudomallei (strain 1710b)</name>
    <dbReference type="NCBI Taxonomy" id="320372"/>
    <lineage>
        <taxon>Bacteria</taxon>
        <taxon>Pseudomonadati</taxon>
        <taxon>Pseudomonadota</taxon>
        <taxon>Betaproteobacteria</taxon>
        <taxon>Burkholderiales</taxon>
        <taxon>Burkholderiaceae</taxon>
        <taxon>Burkholderia</taxon>
        <taxon>pseudomallei group</taxon>
    </lineage>
</organism>
<dbReference type="GO" id="GO:0036431">
    <property type="term" value="F:dCMP kinase activity"/>
    <property type="evidence" value="ECO:0007669"/>
    <property type="project" value="InterPro"/>
</dbReference>
<keyword evidence="5 8" id="KW-0067">ATP-binding</keyword>
<evidence type="ECO:0000259" key="9">
    <source>
        <dbReference type="Pfam" id="PF02224"/>
    </source>
</evidence>
<feature type="binding site" evidence="8">
    <location>
        <begin position="44"/>
        <end position="52"/>
    </location>
    <ligand>
        <name>ATP</name>
        <dbReference type="ChEBI" id="CHEBI:30616"/>
    </ligand>
</feature>
<name>Q3JPX9_BURP1</name>
<dbReference type="InterPro" id="IPR011994">
    <property type="entry name" value="Cytidylate_kinase_dom"/>
</dbReference>
<dbReference type="GO" id="GO:0005524">
    <property type="term" value="F:ATP binding"/>
    <property type="evidence" value="ECO:0007669"/>
    <property type="project" value="UniProtKB-UniRule"/>
</dbReference>
<evidence type="ECO:0000256" key="3">
    <source>
        <dbReference type="ARBA" id="ARBA00022741"/>
    </source>
</evidence>
<feature type="domain" description="Cytidylate kinase" evidence="9">
    <location>
        <begin position="40"/>
        <end position="248"/>
    </location>
</feature>
<dbReference type="GO" id="GO:0006220">
    <property type="term" value="P:pyrimidine nucleotide metabolic process"/>
    <property type="evidence" value="ECO:0007669"/>
    <property type="project" value="UniProtKB-UniRule"/>
</dbReference>
<keyword evidence="2 8" id="KW-0808">Transferase</keyword>
<protein>
    <recommendedName>
        <fullName evidence="8">Cytidylate kinase</fullName>
        <shortName evidence="8">CK</shortName>
        <ecNumber evidence="8">2.7.4.25</ecNumber>
    </recommendedName>
    <alternativeName>
        <fullName evidence="8">Cytidine monophosphate kinase</fullName>
        <shortName evidence="8">CMP kinase</shortName>
    </alternativeName>
</protein>
<dbReference type="KEGG" id="bpm:BURPS1710b_2995"/>
<keyword evidence="4 8" id="KW-0418">Kinase</keyword>
<dbReference type="EMBL" id="CP000124">
    <property type="protein sequence ID" value="ABA50784.1"/>
    <property type="molecule type" value="Genomic_DNA"/>
</dbReference>
<dbReference type="Pfam" id="PF02224">
    <property type="entry name" value="Cytidylate_kin"/>
    <property type="match status" value="1"/>
</dbReference>
<dbReference type="GO" id="GO:0015949">
    <property type="term" value="P:nucleobase-containing small molecule interconversion"/>
    <property type="evidence" value="ECO:0007669"/>
    <property type="project" value="TreeGrafter"/>
</dbReference>
<dbReference type="Gene3D" id="3.40.50.300">
    <property type="entry name" value="P-loop containing nucleotide triphosphate hydrolases"/>
    <property type="match status" value="1"/>
</dbReference>
<comment type="subcellular location">
    <subcellularLocation>
        <location evidence="8">Cytoplasm</location>
    </subcellularLocation>
</comment>
<evidence type="ECO:0000256" key="1">
    <source>
        <dbReference type="ARBA" id="ARBA00009427"/>
    </source>
</evidence>
<dbReference type="PANTHER" id="PTHR21299:SF2">
    <property type="entry name" value="CYTIDYLATE KINASE"/>
    <property type="match status" value="1"/>
</dbReference>
<gene>
    <name evidence="8 10" type="primary">cmk</name>
    <name evidence="10" type="ordered locus">BURPS1710b_2995</name>
</gene>
<comment type="catalytic activity">
    <reaction evidence="6 8">
        <text>dCMP + ATP = dCDP + ADP</text>
        <dbReference type="Rhea" id="RHEA:25094"/>
        <dbReference type="ChEBI" id="CHEBI:30616"/>
        <dbReference type="ChEBI" id="CHEBI:57566"/>
        <dbReference type="ChEBI" id="CHEBI:58593"/>
        <dbReference type="ChEBI" id="CHEBI:456216"/>
        <dbReference type="EC" id="2.7.4.25"/>
    </reaction>
</comment>